<dbReference type="EMBL" id="JASNVU010000001">
    <property type="protein sequence ID" value="MDK4334021.1"/>
    <property type="molecule type" value="Genomic_DNA"/>
</dbReference>
<protein>
    <recommendedName>
        <fullName evidence="4">Phage major capsid protein</fullName>
    </recommendedName>
</protein>
<evidence type="ECO:0000256" key="1">
    <source>
        <dbReference type="SAM" id="MobiDB-lite"/>
    </source>
</evidence>
<organism evidence="2 3">
    <name type="scientific">Corynebacterium accolens</name>
    <dbReference type="NCBI Taxonomy" id="38284"/>
    <lineage>
        <taxon>Bacteria</taxon>
        <taxon>Bacillati</taxon>
        <taxon>Actinomycetota</taxon>
        <taxon>Actinomycetes</taxon>
        <taxon>Mycobacteriales</taxon>
        <taxon>Corynebacteriaceae</taxon>
        <taxon>Corynebacterium</taxon>
    </lineage>
</organism>
<dbReference type="RefSeq" id="WP_284641510.1">
    <property type="nucleotide sequence ID" value="NZ_JASNVU010000001.1"/>
</dbReference>
<evidence type="ECO:0000313" key="3">
    <source>
        <dbReference type="Proteomes" id="UP001230317"/>
    </source>
</evidence>
<evidence type="ECO:0000313" key="2">
    <source>
        <dbReference type="EMBL" id="MDK4334021.1"/>
    </source>
</evidence>
<reference evidence="2" key="1">
    <citation type="submission" date="2023-05" db="EMBL/GenBank/DDBJ databases">
        <title>Metabolic capabilities are highly conserved among human nasal-associated Corynebacterium species in pangenomic analyses.</title>
        <authorList>
            <person name="Tran T.H."/>
            <person name="Roberts A.Q."/>
            <person name="Escapa I.F."/>
            <person name="Gao W."/>
            <person name="Conlan S."/>
            <person name="Kong H."/>
            <person name="Segre J.A."/>
            <person name="Kelly M.S."/>
            <person name="Lemon K.P."/>
        </authorList>
    </citation>
    <scope>NUCLEOTIDE SEQUENCE</scope>
    <source>
        <strain evidence="2">KPL2618</strain>
    </source>
</reference>
<dbReference type="AlphaFoldDB" id="A0AAP4BVW3"/>
<gene>
    <name evidence="2" type="ORF">QPX58_01110</name>
</gene>
<comment type="caution">
    <text evidence="2">The sequence shown here is derived from an EMBL/GenBank/DDBJ whole genome shotgun (WGS) entry which is preliminary data.</text>
</comment>
<sequence>MTPPNKATVTNMEQAPPMVVAETARTITGRVLPWGEFGATNNGPLKFPAGSINIPSNVEQVKLLAGHSPAGVAVGHATSIEAKDDGLWATFQIGSHDAGNDALLQASEKTVDAFSIEAYGIERDGTTVTNSYLSAVALVPNPAFAGARVSQVTAERGNDETETPGNEPGSQESTPPNETSESETPNMPKKNRLAPGTLPGDDQTTETTTEHFSLNGAIDYLTAVVSGQSPDVAHAELTDITDAGMIGREAPQWLGELWNGVTYTRRIIPLMTQKPLTSRKAVGYKWVTKPGVDKYTGNKTDIPSKEAKIEAVERESERWAGGNDLDRAFWDFKEREFLAAYWAAMAESYAYETDVDALKFLINNATAIDGTATNVQSAISRGSLAIDNRLHTPASFAIINPADLEQVLSLSTMDAPRYLGIAGTITDPAKWTTSEEVTAGTAIIGTKAAATHFELAGSPLRVEAEHIAKGGRDAALFGYTAKMLNRPEGLVKVTFDTNKAAGGGDSRAEES</sequence>
<feature type="region of interest" description="Disordered" evidence="1">
    <location>
        <begin position="151"/>
        <end position="207"/>
    </location>
</feature>
<name>A0AAP4BVW3_9CORY</name>
<dbReference type="Proteomes" id="UP001230317">
    <property type="component" value="Unassembled WGS sequence"/>
</dbReference>
<feature type="compositionally biased region" description="Low complexity" evidence="1">
    <location>
        <begin position="172"/>
        <end position="186"/>
    </location>
</feature>
<accession>A0AAP4BVW3</accession>
<proteinExistence type="predicted"/>
<evidence type="ECO:0008006" key="4">
    <source>
        <dbReference type="Google" id="ProtNLM"/>
    </source>
</evidence>